<dbReference type="Proteomes" id="UP001596139">
    <property type="component" value="Unassembled WGS sequence"/>
</dbReference>
<dbReference type="Gene3D" id="1.10.357.10">
    <property type="entry name" value="Tetracycline Repressor, domain 2"/>
    <property type="match status" value="1"/>
</dbReference>
<evidence type="ECO:0000313" key="6">
    <source>
        <dbReference type="EMBL" id="MFC6066798.1"/>
    </source>
</evidence>
<dbReference type="Pfam" id="PF00440">
    <property type="entry name" value="TetR_N"/>
    <property type="match status" value="1"/>
</dbReference>
<dbReference type="InterPro" id="IPR004111">
    <property type="entry name" value="Repressor_TetR_C"/>
</dbReference>
<dbReference type="InterPro" id="IPR036271">
    <property type="entry name" value="Tet_transcr_reg_TetR-rel_C_sf"/>
</dbReference>
<dbReference type="PROSITE" id="PS50977">
    <property type="entry name" value="HTH_TETR_2"/>
    <property type="match status" value="1"/>
</dbReference>
<dbReference type="PANTHER" id="PTHR30055">
    <property type="entry name" value="HTH-TYPE TRANSCRIPTIONAL REGULATOR RUTR"/>
    <property type="match status" value="1"/>
</dbReference>
<feature type="DNA-binding region" description="H-T-H motif" evidence="4">
    <location>
        <begin position="54"/>
        <end position="73"/>
    </location>
</feature>
<accession>A0ABW1MTV1</accession>
<evidence type="ECO:0000313" key="7">
    <source>
        <dbReference type="Proteomes" id="UP001596139"/>
    </source>
</evidence>
<evidence type="ECO:0000256" key="4">
    <source>
        <dbReference type="PROSITE-ProRule" id="PRU00335"/>
    </source>
</evidence>
<dbReference type="InterPro" id="IPR050109">
    <property type="entry name" value="HTH-type_TetR-like_transc_reg"/>
</dbReference>
<keyword evidence="2 4" id="KW-0238">DNA-binding</keyword>
<gene>
    <name evidence="6" type="ORF">ACFP4F_30245</name>
</gene>
<dbReference type="SUPFAM" id="SSF46689">
    <property type="entry name" value="Homeodomain-like"/>
    <property type="match status" value="1"/>
</dbReference>
<comment type="caution">
    <text evidence="6">The sequence shown here is derived from an EMBL/GenBank/DDBJ whole genome shotgun (WGS) entry which is preliminary data.</text>
</comment>
<proteinExistence type="predicted"/>
<dbReference type="InterPro" id="IPR009057">
    <property type="entry name" value="Homeodomain-like_sf"/>
</dbReference>
<dbReference type="EMBL" id="JBHSPX010000008">
    <property type="protein sequence ID" value="MFC6066798.1"/>
    <property type="molecule type" value="Genomic_DNA"/>
</dbReference>
<dbReference type="PANTHER" id="PTHR30055:SF151">
    <property type="entry name" value="TRANSCRIPTIONAL REGULATORY PROTEIN"/>
    <property type="match status" value="1"/>
</dbReference>
<feature type="domain" description="HTH tetR-type" evidence="5">
    <location>
        <begin position="31"/>
        <end position="91"/>
    </location>
</feature>
<dbReference type="RefSeq" id="WP_031060799.1">
    <property type="nucleotide sequence ID" value="NZ_JBHSPX010000008.1"/>
</dbReference>
<dbReference type="Gene3D" id="1.10.10.60">
    <property type="entry name" value="Homeodomain-like"/>
    <property type="match status" value="1"/>
</dbReference>
<evidence type="ECO:0000259" key="5">
    <source>
        <dbReference type="PROSITE" id="PS50977"/>
    </source>
</evidence>
<reference evidence="7" key="1">
    <citation type="journal article" date="2019" name="Int. J. Syst. Evol. Microbiol.">
        <title>The Global Catalogue of Microorganisms (GCM) 10K type strain sequencing project: providing services to taxonomists for standard genome sequencing and annotation.</title>
        <authorList>
            <consortium name="The Broad Institute Genomics Platform"/>
            <consortium name="The Broad Institute Genome Sequencing Center for Infectious Disease"/>
            <person name="Wu L."/>
            <person name="Ma J."/>
        </authorList>
    </citation>
    <scope>NUCLEOTIDE SEQUENCE [LARGE SCALE GENOMIC DNA]</scope>
    <source>
        <strain evidence="7">CGMCC 1.15180</strain>
    </source>
</reference>
<organism evidence="6 7">
    <name type="scientific">Streptomyces ochraceiscleroticus</name>
    <dbReference type="NCBI Taxonomy" id="47761"/>
    <lineage>
        <taxon>Bacteria</taxon>
        <taxon>Bacillati</taxon>
        <taxon>Actinomycetota</taxon>
        <taxon>Actinomycetes</taxon>
        <taxon>Kitasatosporales</taxon>
        <taxon>Streptomycetaceae</taxon>
        <taxon>Streptomyces</taxon>
    </lineage>
</organism>
<evidence type="ECO:0000256" key="2">
    <source>
        <dbReference type="ARBA" id="ARBA00023125"/>
    </source>
</evidence>
<keyword evidence="1" id="KW-0805">Transcription regulation</keyword>
<evidence type="ECO:0000256" key="1">
    <source>
        <dbReference type="ARBA" id="ARBA00023015"/>
    </source>
</evidence>
<sequence length="238" mass="24960">MVHREGAGAAGVDPQQLWLGAARTGRGRKPAFSREAITAAAVALADAEGLDAVTMRRVAAEVGAGVMSLYSYAPDKETLLELMVDHVSGELPTDGPLTGDWRADLKAIGHLQRALMLRHPWLPTALTARRTLGPHALAFLERALAALRPTRLDGAAKLEVFSQLTGFVAGHVGYEIAQSAAAEAPGRAAAEARYLAAVAADGHHPELAAALAAPGRPLTPEATFTRFLDRLIDGLDTG</sequence>
<dbReference type="InterPro" id="IPR001647">
    <property type="entry name" value="HTH_TetR"/>
</dbReference>
<protein>
    <submittedName>
        <fullName evidence="6">TetR/AcrR family transcriptional regulator</fullName>
    </submittedName>
</protein>
<evidence type="ECO:0000256" key="3">
    <source>
        <dbReference type="ARBA" id="ARBA00023163"/>
    </source>
</evidence>
<keyword evidence="7" id="KW-1185">Reference proteome</keyword>
<dbReference type="SUPFAM" id="SSF48498">
    <property type="entry name" value="Tetracyclin repressor-like, C-terminal domain"/>
    <property type="match status" value="1"/>
</dbReference>
<keyword evidence="3" id="KW-0804">Transcription</keyword>
<dbReference type="Pfam" id="PF02909">
    <property type="entry name" value="TetR_C_1"/>
    <property type="match status" value="1"/>
</dbReference>
<name>A0ABW1MTV1_9ACTN</name>